<evidence type="ECO:0000313" key="2">
    <source>
        <dbReference type="EMBL" id="KAK0652398.1"/>
    </source>
</evidence>
<keyword evidence="3" id="KW-1185">Reference proteome</keyword>
<sequence>MQLSLLTLTTILLLSSLATALPPSGLDVLQARQECGVKNGRCDENGCAGVSNPITGIGICQGAFFSCPCVSVCGKNSGSCSDNQCAGVATNNSDVVNEGRCTAGPFNGCFCFLEG</sequence>
<accession>A0AA39YH19</accession>
<evidence type="ECO:0000256" key="1">
    <source>
        <dbReference type="SAM" id="SignalP"/>
    </source>
</evidence>
<feature type="chain" id="PRO_5041255761" evidence="1">
    <location>
        <begin position="21"/>
        <end position="115"/>
    </location>
</feature>
<dbReference type="Proteomes" id="UP001174936">
    <property type="component" value="Unassembled WGS sequence"/>
</dbReference>
<organism evidence="2 3">
    <name type="scientific">Cercophora newfieldiana</name>
    <dbReference type="NCBI Taxonomy" id="92897"/>
    <lineage>
        <taxon>Eukaryota</taxon>
        <taxon>Fungi</taxon>
        <taxon>Dikarya</taxon>
        <taxon>Ascomycota</taxon>
        <taxon>Pezizomycotina</taxon>
        <taxon>Sordariomycetes</taxon>
        <taxon>Sordariomycetidae</taxon>
        <taxon>Sordariales</taxon>
        <taxon>Lasiosphaeriaceae</taxon>
        <taxon>Cercophora</taxon>
    </lineage>
</organism>
<dbReference type="AlphaFoldDB" id="A0AA39YH19"/>
<comment type="caution">
    <text evidence="2">The sequence shown here is derived from an EMBL/GenBank/DDBJ whole genome shotgun (WGS) entry which is preliminary data.</text>
</comment>
<protein>
    <submittedName>
        <fullName evidence="2">Uncharacterized protein</fullName>
    </submittedName>
</protein>
<feature type="signal peptide" evidence="1">
    <location>
        <begin position="1"/>
        <end position="20"/>
    </location>
</feature>
<keyword evidence="1" id="KW-0732">Signal</keyword>
<gene>
    <name evidence="2" type="ORF">B0T16DRAFT_387667</name>
</gene>
<evidence type="ECO:0000313" key="3">
    <source>
        <dbReference type="Proteomes" id="UP001174936"/>
    </source>
</evidence>
<dbReference type="EMBL" id="JAULSV010000002">
    <property type="protein sequence ID" value="KAK0652398.1"/>
    <property type="molecule type" value="Genomic_DNA"/>
</dbReference>
<proteinExistence type="predicted"/>
<name>A0AA39YH19_9PEZI</name>
<reference evidence="2" key="1">
    <citation type="submission" date="2023-06" db="EMBL/GenBank/DDBJ databases">
        <title>Genome-scale phylogeny and comparative genomics of the fungal order Sordariales.</title>
        <authorList>
            <consortium name="Lawrence Berkeley National Laboratory"/>
            <person name="Hensen N."/>
            <person name="Bonometti L."/>
            <person name="Westerberg I."/>
            <person name="Brannstrom I.O."/>
            <person name="Guillou S."/>
            <person name="Cros-Aarteil S."/>
            <person name="Calhoun S."/>
            <person name="Haridas S."/>
            <person name="Kuo A."/>
            <person name="Mondo S."/>
            <person name="Pangilinan J."/>
            <person name="Riley R."/>
            <person name="Labutti K."/>
            <person name="Andreopoulos B."/>
            <person name="Lipzen A."/>
            <person name="Chen C."/>
            <person name="Yanf M."/>
            <person name="Daum C."/>
            <person name="Ng V."/>
            <person name="Clum A."/>
            <person name="Steindorff A."/>
            <person name="Ohm R."/>
            <person name="Martin F."/>
            <person name="Silar P."/>
            <person name="Natvig D."/>
            <person name="Lalanne C."/>
            <person name="Gautier V."/>
            <person name="Ament-Velasquez S.L."/>
            <person name="Kruys A."/>
            <person name="Hutchinson M.I."/>
            <person name="Powell A.J."/>
            <person name="Barry K."/>
            <person name="Miller A.N."/>
            <person name="Grigoriev I.V."/>
            <person name="Debuchy R."/>
            <person name="Gladieux P."/>
            <person name="Thoren M.H."/>
            <person name="Johannesson H."/>
        </authorList>
    </citation>
    <scope>NUCLEOTIDE SEQUENCE</scope>
    <source>
        <strain evidence="2">SMH2532-1</strain>
    </source>
</reference>